<dbReference type="GO" id="GO:0047372">
    <property type="term" value="F:monoacylglycerol lipase activity"/>
    <property type="evidence" value="ECO:0007669"/>
    <property type="project" value="TreeGrafter"/>
</dbReference>
<comment type="caution">
    <text evidence="2">The sequence shown here is derived from an EMBL/GenBank/DDBJ whole genome shotgun (WGS) entry which is preliminary data.</text>
</comment>
<dbReference type="InterPro" id="IPR029058">
    <property type="entry name" value="AB_hydrolase_fold"/>
</dbReference>
<dbReference type="GO" id="GO:0046464">
    <property type="term" value="P:acylglycerol catabolic process"/>
    <property type="evidence" value="ECO:0007669"/>
    <property type="project" value="TreeGrafter"/>
</dbReference>
<dbReference type="OrthoDB" id="408373at2759"/>
<dbReference type="InterPro" id="IPR050266">
    <property type="entry name" value="AB_hydrolase_sf"/>
</dbReference>
<dbReference type="GO" id="GO:0016020">
    <property type="term" value="C:membrane"/>
    <property type="evidence" value="ECO:0007669"/>
    <property type="project" value="TreeGrafter"/>
</dbReference>
<dbReference type="EMBL" id="JABCKI010000446">
    <property type="protein sequence ID" value="KAG5650461.1"/>
    <property type="molecule type" value="Genomic_DNA"/>
</dbReference>
<dbReference type="Pfam" id="PF00561">
    <property type="entry name" value="Abhydrolase_1"/>
    <property type="match status" value="1"/>
</dbReference>
<dbReference type="InterPro" id="IPR000073">
    <property type="entry name" value="AB_hydrolase_1"/>
</dbReference>
<organism evidence="2 3">
    <name type="scientific">Sphagnurus paluster</name>
    <dbReference type="NCBI Taxonomy" id="117069"/>
    <lineage>
        <taxon>Eukaryota</taxon>
        <taxon>Fungi</taxon>
        <taxon>Dikarya</taxon>
        <taxon>Basidiomycota</taxon>
        <taxon>Agaricomycotina</taxon>
        <taxon>Agaricomycetes</taxon>
        <taxon>Agaricomycetidae</taxon>
        <taxon>Agaricales</taxon>
        <taxon>Tricholomatineae</taxon>
        <taxon>Lyophyllaceae</taxon>
        <taxon>Sphagnurus</taxon>
    </lineage>
</organism>
<dbReference type="PANTHER" id="PTHR43798:SF33">
    <property type="entry name" value="HYDROLASE, PUTATIVE (AFU_ORTHOLOGUE AFUA_2G14860)-RELATED"/>
    <property type="match status" value="1"/>
</dbReference>
<evidence type="ECO:0000313" key="3">
    <source>
        <dbReference type="Proteomes" id="UP000717328"/>
    </source>
</evidence>
<dbReference type="Proteomes" id="UP000717328">
    <property type="component" value="Unassembled WGS sequence"/>
</dbReference>
<proteinExistence type="predicted"/>
<dbReference type="SUPFAM" id="SSF53474">
    <property type="entry name" value="alpha/beta-Hydrolases"/>
    <property type="match status" value="1"/>
</dbReference>
<dbReference type="Gene3D" id="3.40.50.1820">
    <property type="entry name" value="alpha/beta hydrolase"/>
    <property type="match status" value="1"/>
</dbReference>
<gene>
    <name evidence="2" type="ORF">H0H81_012172</name>
</gene>
<dbReference type="AlphaFoldDB" id="A0A9P7KKB9"/>
<sequence>MDSSLYKSVTTRRGLQYSYYSSAPSGDKPVLVFAHGFLVTSYAWRYQVEFFKASGYGLIVPDLLGVGKSDKPTDPVQYRMSLIVQDFLDILDAEKVANAILIGHVW</sequence>
<feature type="domain" description="AB hydrolase-1" evidence="1">
    <location>
        <begin position="29"/>
        <end position="104"/>
    </location>
</feature>
<reference evidence="2" key="1">
    <citation type="submission" date="2021-02" db="EMBL/GenBank/DDBJ databases">
        <authorList>
            <person name="Nieuwenhuis M."/>
            <person name="Van De Peppel L.J.J."/>
        </authorList>
    </citation>
    <scope>NUCLEOTIDE SEQUENCE</scope>
    <source>
        <strain evidence="2">D49</strain>
    </source>
</reference>
<name>A0A9P7KKB9_9AGAR</name>
<dbReference type="PRINTS" id="PR00412">
    <property type="entry name" value="EPOXHYDRLASE"/>
</dbReference>
<accession>A0A9P7KKB9</accession>
<evidence type="ECO:0000313" key="2">
    <source>
        <dbReference type="EMBL" id="KAG5650461.1"/>
    </source>
</evidence>
<reference evidence="2" key="2">
    <citation type="submission" date="2021-10" db="EMBL/GenBank/DDBJ databases">
        <title>Phylogenomics reveals ancestral predisposition of the termite-cultivated fungus Termitomyces towards a domesticated lifestyle.</title>
        <authorList>
            <person name="Auxier B."/>
            <person name="Grum-Grzhimaylo A."/>
            <person name="Cardenas M.E."/>
            <person name="Lodge J.D."/>
            <person name="Laessoe T."/>
            <person name="Pedersen O."/>
            <person name="Smith M.E."/>
            <person name="Kuyper T.W."/>
            <person name="Franco-Molano E.A."/>
            <person name="Baroni T.J."/>
            <person name="Aanen D.K."/>
        </authorList>
    </citation>
    <scope>NUCLEOTIDE SEQUENCE</scope>
    <source>
        <strain evidence="2">D49</strain>
    </source>
</reference>
<dbReference type="InterPro" id="IPR000639">
    <property type="entry name" value="Epox_hydrolase-like"/>
</dbReference>
<protein>
    <recommendedName>
        <fullName evidence="1">AB hydrolase-1 domain-containing protein</fullName>
    </recommendedName>
</protein>
<keyword evidence="3" id="KW-1185">Reference proteome</keyword>
<evidence type="ECO:0000259" key="1">
    <source>
        <dbReference type="Pfam" id="PF00561"/>
    </source>
</evidence>
<dbReference type="PANTHER" id="PTHR43798">
    <property type="entry name" value="MONOACYLGLYCEROL LIPASE"/>
    <property type="match status" value="1"/>
</dbReference>